<sequence>GDLRCYLNDHFSKLDWPTKIRMAKEISSGIDCLHSANIVHSDLHDKNILVNDGRMIITDFGLSKLLDNSTKSITGGTCAYSDPQYLQSPFMYRRNKPSDIYSLGVLFWELSSGIPPFKALKDLMEVTLHVIKGNRETPTEGTPIDFKNLYCAAWSVEPDSRPDIKEICNKLDHMRLEPVYQNINMNTLNYKYKDTNVDPTPSLSAVPFSKFTKINDIINITEEITPIYQSAEHNKRISKSLSERIVAIETSLRLLKAYKDEHREFFNKQNFVSIQKLSDIIQKMKTFISEITQLKGLRKYCQTKSIQTIFYELTTEFDRCINTLNFINTDNIKSRTEHEKEIIDNDLEELNQYLFKIGGGITDENYNISETINEINLVKKFIWDSRSNRENREQIMEIIEDQNKLLELADFIETDEIRGKKVRKYIRLVDNKAVAFKFVSDESDTINVQNEIRKHVAILMKLKDCHQIIQFHGLISDDEDEKLYLVTEWAERGNLREFYMNYRYGGPIDVRKKLSIAVDIARGLNFLLAVEINIQILHQDIRPENILITANKTAKIANFLFRRYVRTVRYAAPEMLYGYNNKYNTKCEVYSFGILLWELAEQRIPYEDLDDIMAIKDRVYKEKYREPFTNYSGLPKEYKDISRKAVGADPEFRPTLTEMFKTLQNLLEPSNTPNFSSKIPYKINDISPISHIYNNENNFQDDKIHVAETINFAEFNYMTMKEAISTHRATNGNLEMAFKCFNAYAKLGNLIAKYFVGYYLYKKLINTPYTEEERERRAAQLFKEVADASDEVPDAQLKYVLCLFNGMGVDKNYSEAAKYFKKAADNGLVVGIYNFGNILYAGLTGVKDEEL</sequence>
<dbReference type="EMBL" id="CAJVPS010012128">
    <property type="protein sequence ID" value="CAG8669245.1"/>
    <property type="molecule type" value="Genomic_DNA"/>
</dbReference>
<organism evidence="2 3">
    <name type="scientific">Ambispora leptoticha</name>
    <dbReference type="NCBI Taxonomy" id="144679"/>
    <lineage>
        <taxon>Eukaryota</taxon>
        <taxon>Fungi</taxon>
        <taxon>Fungi incertae sedis</taxon>
        <taxon>Mucoromycota</taxon>
        <taxon>Glomeromycotina</taxon>
        <taxon>Glomeromycetes</taxon>
        <taxon>Archaeosporales</taxon>
        <taxon>Ambisporaceae</taxon>
        <taxon>Ambispora</taxon>
    </lineage>
</organism>
<name>A0A9N9E9C6_9GLOM</name>
<dbReference type="Gene3D" id="1.25.40.10">
    <property type="entry name" value="Tetratricopeptide repeat domain"/>
    <property type="match status" value="1"/>
</dbReference>
<gene>
    <name evidence="2" type="ORF">ALEPTO_LOCUS10547</name>
</gene>
<feature type="non-terminal residue" evidence="2">
    <location>
        <position position="851"/>
    </location>
</feature>
<dbReference type="InterPro" id="IPR001245">
    <property type="entry name" value="Ser-Thr/Tyr_kinase_cat_dom"/>
</dbReference>
<comment type="caution">
    <text evidence="2">The sequence shown here is derived from an EMBL/GenBank/DDBJ whole genome shotgun (WGS) entry which is preliminary data.</text>
</comment>
<dbReference type="InterPro" id="IPR059179">
    <property type="entry name" value="MLKL-like_MCAfunc"/>
</dbReference>
<dbReference type="PROSITE" id="PS50011">
    <property type="entry name" value="PROTEIN_KINASE_DOM"/>
    <property type="match status" value="2"/>
</dbReference>
<protein>
    <submittedName>
        <fullName evidence="2">11946_t:CDS:1</fullName>
    </submittedName>
</protein>
<dbReference type="OrthoDB" id="2314769at2759"/>
<accession>A0A9N9E9C6</accession>
<feature type="domain" description="Protein kinase" evidence="1">
    <location>
        <begin position="351"/>
        <end position="667"/>
    </location>
</feature>
<dbReference type="Proteomes" id="UP000789508">
    <property type="component" value="Unassembled WGS sequence"/>
</dbReference>
<dbReference type="SUPFAM" id="SSF81901">
    <property type="entry name" value="HCP-like"/>
    <property type="match status" value="1"/>
</dbReference>
<dbReference type="SMART" id="SM00671">
    <property type="entry name" value="SEL1"/>
    <property type="match status" value="1"/>
</dbReference>
<dbReference type="PROSITE" id="PS00109">
    <property type="entry name" value="PROTEIN_KINASE_TYR"/>
    <property type="match status" value="1"/>
</dbReference>
<dbReference type="InterPro" id="IPR011009">
    <property type="entry name" value="Kinase-like_dom_sf"/>
</dbReference>
<dbReference type="PANTHER" id="PTHR44329">
    <property type="entry name" value="SERINE/THREONINE-PROTEIN KINASE TNNI3K-RELATED"/>
    <property type="match status" value="1"/>
</dbReference>
<dbReference type="Pfam" id="PF07714">
    <property type="entry name" value="PK_Tyr_Ser-Thr"/>
    <property type="match status" value="2"/>
</dbReference>
<dbReference type="SUPFAM" id="SSF56112">
    <property type="entry name" value="Protein kinase-like (PK-like)"/>
    <property type="match status" value="2"/>
</dbReference>
<dbReference type="CDD" id="cd21037">
    <property type="entry name" value="MLKL_NTD"/>
    <property type="match status" value="1"/>
</dbReference>
<dbReference type="AlphaFoldDB" id="A0A9N9E9C6"/>
<feature type="non-terminal residue" evidence="2">
    <location>
        <position position="1"/>
    </location>
</feature>
<dbReference type="GO" id="GO:0005524">
    <property type="term" value="F:ATP binding"/>
    <property type="evidence" value="ECO:0007669"/>
    <property type="project" value="InterPro"/>
</dbReference>
<dbReference type="GO" id="GO:0007166">
    <property type="term" value="P:cell surface receptor signaling pathway"/>
    <property type="evidence" value="ECO:0007669"/>
    <property type="project" value="InterPro"/>
</dbReference>
<dbReference type="InterPro" id="IPR000719">
    <property type="entry name" value="Prot_kinase_dom"/>
</dbReference>
<dbReference type="GO" id="GO:0004674">
    <property type="term" value="F:protein serine/threonine kinase activity"/>
    <property type="evidence" value="ECO:0007669"/>
    <property type="project" value="TreeGrafter"/>
</dbReference>
<dbReference type="InterPro" id="IPR051681">
    <property type="entry name" value="Ser/Thr_Kinases-Pseudokinases"/>
</dbReference>
<dbReference type="Gene3D" id="1.20.930.20">
    <property type="entry name" value="Adaptor protein Cbl, N-terminal domain"/>
    <property type="match status" value="1"/>
</dbReference>
<dbReference type="InterPro" id="IPR006597">
    <property type="entry name" value="Sel1-like"/>
</dbReference>
<reference evidence="2" key="1">
    <citation type="submission" date="2021-06" db="EMBL/GenBank/DDBJ databases">
        <authorList>
            <person name="Kallberg Y."/>
            <person name="Tangrot J."/>
            <person name="Rosling A."/>
        </authorList>
    </citation>
    <scope>NUCLEOTIDE SEQUENCE</scope>
    <source>
        <strain evidence="2">FL130A</strain>
    </source>
</reference>
<dbReference type="InterPro" id="IPR011990">
    <property type="entry name" value="TPR-like_helical_dom_sf"/>
</dbReference>
<evidence type="ECO:0000259" key="1">
    <source>
        <dbReference type="PROSITE" id="PS50011"/>
    </source>
</evidence>
<evidence type="ECO:0000313" key="3">
    <source>
        <dbReference type="Proteomes" id="UP000789508"/>
    </source>
</evidence>
<dbReference type="InterPro" id="IPR008266">
    <property type="entry name" value="Tyr_kinase_AS"/>
</dbReference>
<proteinExistence type="predicted"/>
<feature type="domain" description="Protein kinase" evidence="1">
    <location>
        <begin position="1"/>
        <end position="176"/>
    </location>
</feature>
<evidence type="ECO:0000313" key="2">
    <source>
        <dbReference type="EMBL" id="CAG8669245.1"/>
    </source>
</evidence>
<dbReference type="InterPro" id="IPR036537">
    <property type="entry name" value="Adaptor_Cbl_N_dom_sf"/>
</dbReference>
<keyword evidence="3" id="KW-1185">Reference proteome</keyword>
<dbReference type="Gene3D" id="1.10.510.10">
    <property type="entry name" value="Transferase(Phosphotransferase) domain 1"/>
    <property type="match status" value="2"/>
</dbReference>